<gene>
    <name evidence="6" type="ORF">SOCE26_010350</name>
</gene>
<keyword evidence="3 5" id="KW-1133">Transmembrane helix</keyword>
<dbReference type="GO" id="GO:0016020">
    <property type="term" value="C:membrane"/>
    <property type="evidence" value="ECO:0007669"/>
    <property type="project" value="UniProtKB-SubCell"/>
</dbReference>
<evidence type="ECO:0000256" key="1">
    <source>
        <dbReference type="ARBA" id="ARBA00004141"/>
    </source>
</evidence>
<dbReference type="Pfam" id="PF13564">
    <property type="entry name" value="DoxX_2"/>
    <property type="match status" value="1"/>
</dbReference>
<evidence type="ECO:0000313" key="6">
    <source>
        <dbReference type="EMBL" id="AUX39640.1"/>
    </source>
</evidence>
<dbReference type="OrthoDB" id="962268at2"/>
<dbReference type="AlphaFoldDB" id="A0A2L0EK20"/>
<keyword evidence="2 5" id="KW-0812">Transmembrane</keyword>
<dbReference type="RefSeq" id="WP_159396660.1">
    <property type="nucleotide sequence ID" value="NZ_CP012673.1"/>
</dbReference>
<comment type="subcellular location">
    <subcellularLocation>
        <location evidence="1">Membrane</location>
        <topology evidence="1">Multi-pass membrane protein</topology>
    </subcellularLocation>
</comment>
<dbReference type="EMBL" id="CP012673">
    <property type="protein sequence ID" value="AUX39640.1"/>
    <property type="molecule type" value="Genomic_DNA"/>
</dbReference>
<sequence>MSYRKTVHWAALAGLALIFGQAGIEKVVASPGMVEGMASIGFGWTWTLLIGIAEVLGVVGLALGVLHPAIKNVAVLWLLPFGVGAFTVHMSYHHGFRDYWQSMAVCLLSAVVLWADERFKVVLNGGRTAGEAST</sequence>
<feature type="transmembrane region" description="Helical" evidence="5">
    <location>
        <begin position="46"/>
        <end position="66"/>
    </location>
</feature>
<dbReference type="Proteomes" id="UP000238348">
    <property type="component" value="Chromosome"/>
</dbReference>
<evidence type="ECO:0000256" key="4">
    <source>
        <dbReference type="ARBA" id="ARBA00023136"/>
    </source>
</evidence>
<keyword evidence="4 5" id="KW-0472">Membrane</keyword>
<evidence type="ECO:0000256" key="2">
    <source>
        <dbReference type="ARBA" id="ARBA00022692"/>
    </source>
</evidence>
<name>A0A2L0EK20_SORCE</name>
<reference evidence="6 7" key="1">
    <citation type="submission" date="2015-09" db="EMBL/GenBank/DDBJ databases">
        <title>Sorangium comparison.</title>
        <authorList>
            <person name="Zaburannyi N."/>
            <person name="Bunk B."/>
            <person name="Overmann J."/>
            <person name="Mueller R."/>
        </authorList>
    </citation>
    <scope>NUCLEOTIDE SEQUENCE [LARGE SCALE GENOMIC DNA]</scope>
    <source>
        <strain evidence="6 7">So ce26</strain>
    </source>
</reference>
<evidence type="ECO:0000256" key="3">
    <source>
        <dbReference type="ARBA" id="ARBA00022989"/>
    </source>
</evidence>
<proteinExistence type="predicted"/>
<organism evidence="6 7">
    <name type="scientific">Sorangium cellulosum</name>
    <name type="common">Polyangium cellulosum</name>
    <dbReference type="NCBI Taxonomy" id="56"/>
    <lineage>
        <taxon>Bacteria</taxon>
        <taxon>Pseudomonadati</taxon>
        <taxon>Myxococcota</taxon>
        <taxon>Polyangia</taxon>
        <taxon>Polyangiales</taxon>
        <taxon>Polyangiaceae</taxon>
        <taxon>Sorangium</taxon>
    </lineage>
</organism>
<evidence type="ECO:0000313" key="7">
    <source>
        <dbReference type="Proteomes" id="UP000238348"/>
    </source>
</evidence>
<dbReference type="InterPro" id="IPR032808">
    <property type="entry name" value="DoxX"/>
</dbReference>
<evidence type="ECO:0008006" key="8">
    <source>
        <dbReference type="Google" id="ProtNLM"/>
    </source>
</evidence>
<feature type="transmembrane region" description="Helical" evidence="5">
    <location>
        <begin position="73"/>
        <end position="93"/>
    </location>
</feature>
<protein>
    <recommendedName>
        <fullName evidence="8">DoxX family protein</fullName>
    </recommendedName>
</protein>
<evidence type="ECO:0000256" key="5">
    <source>
        <dbReference type="SAM" id="Phobius"/>
    </source>
</evidence>
<accession>A0A2L0EK20</accession>